<keyword evidence="1" id="KW-0472">Membrane</keyword>
<evidence type="ECO:0000313" key="3">
    <source>
        <dbReference type="Proteomes" id="UP000198327"/>
    </source>
</evidence>
<evidence type="ECO:0000256" key="1">
    <source>
        <dbReference type="SAM" id="Phobius"/>
    </source>
</evidence>
<keyword evidence="1" id="KW-0812">Transmembrane</keyword>
<feature type="transmembrane region" description="Helical" evidence="1">
    <location>
        <begin position="7"/>
        <end position="29"/>
    </location>
</feature>
<protein>
    <submittedName>
        <fullName evidence="2">Uncharacterized protein</fullName>
    </submittedName>
</protein>
<sequence>MTHAKDLALVAAFAAAGVCNIGVIAFTWAGNQFERAARGLL</sequence>
<keyword evidence="3" id="KW-1185">Reference proteome</keyword>
<proteinExistence type="predicted"/>
<dbReference type="Proteomes" id="UP000198327">
    <property type="component" value="Unassembled WGS sequence"/>
</dbReference>
<name>A0A239FLF2_9NOCA</name>
<reference evidence="3" key="1">
    <citation type="submission" date="2017-06" db="EMBL/GenBank/DDBJ databases">
        <authorList>
            <person name="Varghese N."/>
            <person name="Submissions S."/>
        </authorList>
    </citation>
    <scope>NUCLEOTIDE SEQUENCE [LARGE SCALE GENOMIC DNA]</scope>
    <source>
        <strain evidence="3">JCM 23211</strain>
    </source>
</reference>
<keyword evidence="1" id="KW-1133">Transmembrane helix</keyword>
<evidence type="ECO:0000313" key="2">
    <source>
        <dbReference type="EMBL" id="SNS57756.1"/>
    </source>
</evidence>
<organism evidence="2 3">
    <name type="scientific">Rhodococcoides kyotonense</name>
    <dbReference type="NCBI Taxonomy" id="398843"/>
    <lineage>
        <taxon>Bacteria</taxon>
        <taxon>Bacillati</taxon>
        <taxon>Actinomycetota</taxon>
        <taxon>Actinomycetes</taxon>
        <taxon>Mycobacteriales</taxon>
        <taxon>Nocardiaceae</taxon>
        <taxon>Rhodococcoides</taxon>
    </lineage>
</organism>
<gene>
    <name evidence="2" type="ORF">SAMN05421642_103358</name>
</gene>
<dbReference type="RefSeq" id="WP_281254399.1">
    <property type="nucleotide sequence ID" value="NZ_FZOW01000003.1"/>
</dbReference>
<dbReference type="EMBL" id="FZOW01000003">
    <property type="protein sequence ID" value="SNS57756.1"/>
    <property type="molecule type" value="Genomic_DNA"/>
</dbReference>
<dbReference type="AlphaFoldDB" id="A0A239FLF2"/>
<accession>A0A239FLF2</accession>